<organism evidence="2 3">
    <name type="scientific">Pseudoalteromonas gelatinilytica</name>
    <dbReference type="NCBI Taxonomy" id="1703256"/>
    <lineage>
        <taxon>Bacteria</taxon>
        <taxon>Pseudomonadati</taxon>
        <taxon>Pseudomonadota</taxon>
        <taxon>Gammaproteobacteria</taxon>
        <taxon>Alteromonadales</taxon>
        <taxon>Pseudoalteromonadaceae</taxon>
        <taxon>Pseudoalteromonas</taxon>
    </lineage>
</organism>
<comment type="caution">
    <text evidence="2">The sequence shown here is derived from an EMBL/GenBank/DDBJ whole genome shotgun (WGS) entry which is preliminary data.</text>
</comment>
<accession>A0A3A3ENW7</accession>
<proteinExistence type="predicted"/>
<evidence type="ECO:0000313" key="3">
    <source>
        <dbReference type="Proteomes" id="UP000265938"/>
    </source>
</evidence>
<evidence type="ECO:0008006" key="4">
    <source>
        <dbReference type="Google" id="ProtNLM"/>
    </source>
</evidence>
<keyword evidence="1" id="KW-0472">Membrane</keyword>
<evidence type="ECO:0000256" key="1">
    <source>
        <dbReference type="SAM" id="Phobius"/>
    </source>
</evidence>
<evidence type="ECO:0000313" key="2">
    <source>
        <dbReference type="EMBL" id="RJF35406.1"/>
    </source>
</evidence>
<name>A0A3A3ENW7_9GAMM</name>
<sequence>MKNKKLANLLAFKANLFEVFVIAVLVSLGVNILASGFLAYLDLDSTQSLIIGGLLVVIGLLILLRNLQPENSGMYEFNGVICTDRDSSELISIQNYKVTEELKRAITALCTENKAFQKIWSESPIGLGMSFENGRAISKRPKSNAILLEAIEYFTLNQLSLHLSSHFNNNSSVSNDELVTIERKNIPQVLLDNRFLDLFSRPMEEREHFIEHGGDSKDGKVVYAFGKGGAMFNHFEMVLPKGSSISRDKDSSLVIKTPRFELKIKPSFIGVNANLPRNFEQLYMGKDLMSVSTFHIGLSLTVDFYAKSLFSVQGWDYYWWLDSFLNRIENEFSINKFLTKISWEQNAAMMLMAENRRTKQEADLKNREEKG</sequence>
<dbReference type="Proteomes" id="UP000265938">
    <property type="component" value="Unassembled WGS sequence"/>
</dbReference>
<reference evidence="2 3" key="1">
    <citation type="submission" date="2018-09" db="EMBL/GenBank/DDBJ databases">
        <title>Identification of marine bacteria producing industrial enzymes.</title>
        <authorList>
            <person name="Cheng T.H."/>
            <person name="Saidin J."/>
            <person name="Muhd D.D."/>
            <person name="Isa M.N.M."/>
            <person name="Bakar M.F.A."/>
            <person name="Ismail N."/>
        </authorList>
    </citation>
    <scope>NUCLEOTIDE SEQUENCE [LARGE SCALE GENOMIC DNA]</scope>
    <source>
        <strain evidence="2 3">MNAD 1.6</strain>
    </source>
</reference>
<dbReference type="AlphaFoldDB" id="A0A3A3ENW7"/>
<keyword evidence="1" id="KW-0812">Transmembrane</keyword>
<protein>
    <recommendedName>
        <fullName evidence="4">DUF3137 domain-containing protein</fullName>
    </recommendedName>
</protein>
<feature type="transmembrane region" description="Helical" evidence="1">
    <location>
        <begin position="20"/>
        <end position="41"/>
    </location>
</feature>
<dbReference type="RefSeq" id="WP_119852926.1">
    <property type="nucleotide sequence ID" value="NZ_QYSE01000002.1"/>
</dbReference>
<gene>
    <name evidence="2" type="ORF">D4741_10535</name>
</gene>
<feature type="transmembrane region" description="Helical" evidence="1">
    <location>
        <begin position="47"/>
        <end position="64"/>
    </location>
</feature>
<dbReference type="EMBL" id="QYSE01000002">
    <property type="protein sequence ID" value="RJF35406.1"/>
    <property type="molecule type" value="Genomic_DNA"/>
</dbReference>
<keyword evidence="1" id="KW-1133">Transmembrane helix</keyword>